<evidence type="ECO:0000256" key="6">
    <source>
        <dbReference type="ARBA" id="ARBA00022729"/>
    </source>
</evidence>
<dbReference type="InterPro" id="IPR051459">
    <property type="entry name" value="Cytochrome_c-type_DH"/>
</dbReference>
<evidence type="ECO:0000256" key="10">
    <source>
        <dbReference type="ARBA" id="ARBA00023136"/>
    </source>
</evidence>
<dbReference type="PROSITE" id="PS51007">
    <property type="entry name" value="CYTC"/>
    <property type="match status" value="3"/>
</dbReference>
<proteinExistence type="predicted"/>
<comment type="caution">
    <text evidence="17">The sequence shown here is derived from an EMBL/GenBank/DDBJ whole genome shotgun (WGS) entry which is preliminary data.</text>
</comment>
<feature type="binding site" description="covalent" evidence="11">
    <location>
        <position position="329"/>
    </location>
    <ligand>
        <name>heme c</name>
        <dbReference type="ChEBI" id="CHEBI:61717"/>
        <label>3</label>
    </ligand>
</feature>
<dbReference type="PIRSF" id="PIRSF000018">
    <property type="entry name" value="Mb_ADH_cyt_c"/>
    <property type="match status" value="1"/>
</dbReference>
<dbReference type="PANTHER" id="PTHR35008:SF8">
    <property type="entry name" value="ALCOHOL DEHYDROGENASE CYTOCHROME C SUBUNIT"/>
    <property type="match status" value="1"/>
</dbReference>
<keyword evidence="4 11" id="KW-0349">Heme</keyword>
<dbReference type="GO" id="GO:0020037">
    <property type="term" value="F:heme binding"/>
    <property type="evidence" value="ECO:0007669"/>
    <property type="project" value="InterPro"/>
</dbReference>
<dbReference type="Proteomes" id="UP000807542">
    <property type="component" value="Unassembled WGS sequence"/>
</dbReference>
<feature type="domain" description="Cytochrome c" evidence="15">
    <location>
        <begin position="34"/>
        <end position="139"/>
    </location>
</feature>
<evidence type="ECO:0000313" key="18">
    <source>
        <dbReference type="Proteomes" id="UP000807542"/>
    </source>
</evidence>
<keyword evidence="5 12" id="KW-0479">Metal-binding</keyword>
<evidence type="ECO:0000256" key="2">
    <source>
        <dbReference type="ARBA" id="ARBA00022448"/>
    </source>
</evidence>
<evidence type="ECO:0000256" key="14">
    <source>
        <dbReference type="SAM" id="SignalP"/>
    </source>
</evidence>
<feature type="domain" description="Cytochrome c" evidence="15">
    <location>
        <begin position="312"/>
        <end position="401"/>
    </location>
</feature>
<organism evidence="17 18">
    <name type="scientific">Limnobaculum xujianqingii</name>
    <dbReference type="NCBI Taxonomy" id="2738837"/>
    <lineage>
        <taxon>Bacteria</taxon>
        <taxon>Pseudomonadati</taxon>
        <taxon>Pseudomonadota</taxon>
        <taxon>Gammaproteobacteria</taxon>
        <taxon>Enterobacterales</taxon>
        <taxon>Budviciaceae</taxon>
        <taxon>Limnobaculum</taxon>
    </lineage>
</organism>
<feature type="binding site" description="covalent" evidence="11">
    <location>
        <position position="326"/>
    </location>
    <ligand>
        <name>heme c</name>
        <dbReference type="ChEBI" id="CHEBI:61717"/>
        <label>3</label>
    </ligand>
</feature>
<dbReference type="InterPro" id="IPR014353">
    <property type="entry name" value="Membr-bd_ADH_cyt_c"/>
</dbReference>
<dbReference type="Pfam" id="PF00034">
    <property type="entry name" value="Cytochrom_C"/>
    <property type="match status" value="1"/>
</dbReference>
<keyword evidence="19" id="KW-1185">Reference proteome</keyword>
<evidence type="ECO:0000256" key="12">
    <source>
        <dbReference type="PIRSR" id="PIRSR000018-51"/>
    </source>
</evidence>
<evidence type="ECO:0000313" key="17">
    <source>
        <dbReference type="EMBL" id="MBK5176282.1"/>
    </source>
</evidence>
<feature type="chain" id="PRO_5039066636" evidence="14">
    <location>
        <begin position="27"/>
        <end position="458"/>
    </location>
</feature>
<dbReference type="GO" id="GO:0016614">
    <property type="term" value="F:oxidoreductase activity, acting on CH-OH group of donors"/>
    <property type="evidence" value="ECO:0007669"/>
    <property type="project" value="InterPro"/>
</dbReference>
<accession>A0A9D7FSY3</accession>
<keyword evidence="9 12" id="KW-0408">Iron</keyword>
<dbReference type="EMBL" id="JADRCP010000001">
    <property type="protein sequence ID" value="MBK5176282.1"/>
    <property type="molecule type" value="Genomic_DNA"/>
</dbReference>
<gene>
    <name evidence="17" type="ORF">I2492_08095</name>
    <name evidence="16" type="ORF">I2493_08095</name>
</gene>
<feature type="transmembrane region" description="Helical" evidence="13">
    <location>
        <begin position="424"/>
        <end position="448"/>
    </location>
</feature>
<dbReference type="AlphaFoldDB" id="A0A9D7FSY3"/>
<evidence type="ECO:0000256" key="9">
    <source>
        <dbReference type="ARBA" id="ARBA00023004"/>
    </source>
</evidence>
<evidence type="ECO:0000256" key="1">
    <source>
        <dbReference type="ARBA" id="ARBA00004236"/>
    </source>
</evidence>
<feature type="binding site" description="covalent" evidence="11">
    <location>
        <position position="199"/>
    </location>
    <ligand>
        <name>heme c</name>
        <dbReference type="ChEBI" id="CHEBI:61717"/>
        <label>2</label>
    </ligand>
</feature>
<name>A0A9D7FSY3_9GAMM</name>
<reference evidence="17 19" key="1">
    <citation type="submission" date="2020-11" db="EMBL/GenBank/DDBJ databases">
        <title>Insectihabitans protaetiae gen. nov. sp. nov. and Insectihabitans allomyrinae sp. nov., isolated from larvae of Protaetia brevitarsis seulensis and Allomyrina dichotoma, respectively.</title>
        <authorList>
            <person name="Lee S.D."/>
            <person name="Byeon Y.-S."/>
            <person name="Kim S.-M."/>
            <person name="Yang H.L."/>
            <person name="Kim I.S."/>
        </authorList>
    </citation>
    <scope>NUCLEOTIDE SEQUENCE</scope>
    <source>
        <strain evidence="17">CWB-B4</strain>
        <strain evidence="16 19">CWB-B43</strain>
    </source>
</reference>
<keyword evidence="6 14" id="KW-0732">Signal</keyword>
<keyword evidence="8" id="KW-0249">Electron transport</keyword>
<feature type="binding site" description="covalent" evidence="11">
    <location>
        <position position="48"/>
    </location>
    <ligand>
        <name>heme c</name>
        <dbReference type="ChEBI" id="CHEBI:61717"/>
        <label>1</label>
    </ligand>
</feature>
<keyword evidence="13" id="KW-1133">Transmembrane helix</keyword>
<dbReference type="RefSeq" id="WP_228397914.1">
    <property type="nucleotide sequence ID" value="NZ_JADRCP010000001.1"/>
</dbReference>
<dbReference type="GO" id="GO:0005886">
    <property type="term" value="C:plasma membrane"/>
    <property type="evidence" value="ECO:0007669"/>
    <property type="project" value="UniProtKB-SubCell"/>
</dbReference>
<comment type="cofactor">
    <cofactor evidence="11">
        <name>heme c</name>
        <dbReference type="ChEBI" id="CHEBI:61717"/>
    </cofactor>
    <text evidence="11">Binds 3 heme c groups covalently per subunit.</text>
</comment>
<feature type="signal peptide" evidence="14">
    <location>
        <begin position="1"/>
        <end position="26"/>
    </location>
</feature>
<evidence type="ECO:0000256" key="8">
    <source>
        <dbReference type="ARBA" id="ARBA00022982"/>
    </source>
</evidence>
<evidence type="ECO:0000256" key="5">
    <source>
        <dbReference type="ARBA" id="ARBA00022723"/>
    </source>
</evidence>
<dbReference type="EMBL" id="JADRCQ010000001">
    <property type="protein sequence ID" value="MBK5072973.1"/>
    <property type="molecule type" value="Genomic_DNA"/>
</dbReference>
<feature type="binding site" description="axial binding residue" evidence="12">
    <location>
        <position position="200"/>
    </location>
    <ligand>
        <name>heme c</name>
        <dbReference type="ChEBI" id="CHEBI:61717"/>
        <label>2</label>
    </ligand>
    <ligandPart>
        <name>Fe</name>
        <dbReference type="ChEBI" id="CHEBI:18248"/>
    </ligandPart>
</feature>
<keyword evidence="2" id="KW-0813">Transport</keyword>
<feature type="binding site" description="axial binding residue" evidence="12">
    <location>
        <position position="330"/>
    </location>
    <ligand>
        <name>heme c</name>
        <dbReference type="ChEBI" id="CHEBI:61717"/>
        <label>3</label>
    </ligand>
    <ligandPart>
        <name>Fe</name>
        <dbReference type="ChEBI" id="CHEBI:18248"/>
    </ligandPart>
</feature>
<evidence type="ECO:0000256" key="11">
    <source>
        <dbReference type="PIRSR" id="PIRSR000018-50"/>
    </source>
</evidence>
<dbReference type="SUPFAM" id="SSF46626">
    <property type="entry name" value="Cytochrome c"/>
    <property type="match status" value="3"/>
</dbReference>
<dbReference type="PRINTS" id="PR00605">
    <property type="entry name" value="CYTCHROMECIC"/>
</dbReference>
<feature type="binding site" description="covalent" evidence="11">
    <location>
        <position position="51"/>
    </location>
    <ligand>
        <name>heme c</name>
        <dbReference type="ChEBI" id="CHEBI:61717"/>
        <label>1</label>
    </ligand>
</feature>
<feature type="binding site" description="axial binding residue" evidence="12">
    <location>
        <position position="52"/>
    </location>
    <ligand>
        <name>heme c</name>
        <dbReference type="ChEBI" id="CHEBI:61717"/>
        <label>1</label>
    </ligand>
    <ligandPart>
        <name>Fe</name>
        <dbReference type="ChEBI" id="CHEBI:18248"/>
    </ligandPart>
</feature>
<sequence length="458" mass="48948">MSNQKRNLTLLLLIGALGMMAFPSHSSTSPDDPALLARGAYLARAADCNACHRGVAPGSADYSGGLAISTPMGNIIATNITPSEQYGIGRYSEEQFKRAVTEGIRADGTHLYPAMPYSAYQGISDADIHALYIWFQQSVPASDSPPPETSLSFPWSVRGLMAIWNPLNAELPESVASQKNPQTERGYYLTEVLGHCSACHSPRNIMMGEDMGQRFSGGDIGGWHAPNITADPVSGIGGWSDSDLSHYLKSGNLPGKGTAAGGMAEAVDHSLRYLSDSDISAMIAYLRQIPAIRNSDDLTPAWQHNQKPQTAGKIDHEAELLYQQACAACHRSDGEGAYNNTFPSLNANTTTGSTRSNNLVKVILDGVQREGAKSGGNMPAFGEVLSDQQVALLTNYVAHRFGNPSSQVSASDVATLRAGGEKPLIVRLLPVFYGIAAVVIILLVALFLRRSRRKGASQ</sequence>
<evidence type="ECO:0000259" key="15">
    <source>
        <dbReference type="PROSITE" id="PS51007"/>
    </source>
</evidence>
<keyword evidence="13" id="KW-0812">Transmembrane</keyword>
<evidence type="ECO:0000313" key="16">
    <source>
        <dbReference type="EMBL" id="MBK5072973.1"/>
    </source>
</evidence>
<dbReference type="GO" id="GO:0009055">
    <property type="term" value="F:electron transfer activity"/>
    <property type="evidence" value="ECO:0007669"/>
    <property type="project" value="InterPro"/>
</dbReference>
<evidence type="ECO:0000256" key="13">
    <source>
        <dbReference type="SAM" id="Phobius"/>
    </source>
</evidence>
<dbReference type="Proteomes" id="UP001296969">
    <property type="component" value="Unassembled WGS sequence"/>
</dbReference>
<evidence type="ECO:0000256" key="3">
    <source>
        <dbReference type="ARBA" id="ARBA00022475"/>
    </source>
</evidence>
<feature type="binding site" description="covalent" evidence="11">
    <location>
        <position position="196"/>
    </location>
    <ligand>
        <name>heme c</name>
        <dbReference type="ChEBI" id="CHEBI:61717"/>
        <label>2</label>
    </ligand>
</feature>
<protein>
    <submittedName>
        <fullName evidence="17">C-type cytochrome</fullName>
    </submittedName>
</protein>
<dbReference type="PANTHER" id="PTHR35008">
    <property type="entry name" value="BLL4482 PROTEIN-RELATED"/>
    <property type="match status" value="1"/>
</dbReference>
<keyword evidence="3" id="KW-1003">Cell membrane</keyword>
<evidence type="ECO:0000313" key="19">
    <source>
        <dbReference type="Proteomes" id="UP001296969"/>
    </source>
</evidence>
<dbReference type="InterPro" id="IPR009056">
    <property type="entry name" value="Cyt_c-like_dom"/>
</dbReference>
<keyword evidence="7" id="KW-0677">Repeat</keyword>
<comment type="subcellular location">
    <subcellularLocation>
        <location evidence="1">Cell membrane</location>
    </subcellularLocation>
</comment>
<dbReference type="Gene3D" id="1.10.760.10">
    <property type="entry name" value="Cytochrome c-like domain"/>
    <property type="match status" value="3"/>
</dbReference>
<evidence type="ECO:0000256" key="4">
    <source>
        <dbReference type="ARBA" id="ARBA00022617"/>
    </source>
</evidence>
<evidence type="ECO:0000256" key="7">
    <source>
        <dbReference type="ARBA" id="ARBA00022737"/>
    </source>
</evidence>
<dbReference type="InterPro" id="IPR036909">
    <property type="entry name" value="Cyt_c-like_dom_sf"/>
</dbReference>
<keyword evidence="10 13" id="KW-0472">Membrane</keyword>
<dbReference type="GO" id="GO:0005506">
    <property type="term" value="F:iron ion binding"/>
    <property type="evidence" value="ECO:0007669"/>
    <property type="project" value="InterPro"/>
</dbReference>
<dbReference type="InterPro" id="IPR008168">
    <property type="entry name" value="Cyt_C_IC"/>
</dbReference>
<feature type="domain" description="Cytochrome c" evidence="15">
    <location>
        <begin position="181"/>
        <end position="290"/>
    </location>
</feature>